<gene>
    <name evidence="2" type="ORF">ORJ04_21995</name>
</gene>
<dbReference type="RefSeq" id="WP_305977737.1">
    <property type="nucleotide sequence ID" value="NZ_JAPJDZ010000224.1"/>
</dbReference>
<evidence type="ECO:0000313" key="2">
    <source>
        <dbReference type="EMBL" id="MDP5138623.1"/>
    </source>
</evidence>
<organism evidence="2 3">
    <name type="scientific">Rheinheimera baltica</name>
    <dbReference type="NCBI Taxonomy" id="67576"/>
    <lineage>
        <taxon>Bacteria</taxon>
        <taxon>Pseudomonadati</taxon>
        <taxon>Pseudomonadota</taxon>
        <taxon>Gammaproteobacteria</taxon>
        <taxon>Chromatiales</taxon>
        <taxon>Chromatiaceae</taxon>
        <taxon>Rheinheimera</taxon>
    </lineage>
</organism>
<keyword evidence="1" id="KW-1133">Transmembrane helix</keyword>
<evidence type="ECO:0000313" key="3">
    <source>
        <dbReference type="Proteomes" id="UP001231109"/>
    </source>
</evidence>
<dbReference type="EMBL" id="JAPJDZ010000224">
    <property type="protein sequence ID" value="MDP5138623.1"/>
    <property type="molecule type" value="Genomic_DNA"/>
</dbReference>
<dbReference type="Proteomes" id="UP001231109">
    <property type="component" value="Unassembled WGS sequence"/>
</dbReference>
<accession>A0ABT9I5E4</accession>
<feature type="transmembrane region" description="Helical" evidence="1">
    <location>
        <begin position="6"/>
        <end position="22"/>
    </location>
</feature>
<evidence type="ECO:0000256" key="1">
    <source>
        <dbReference type="SAM" id="Phobius"/>
    </source>
</evidence>
<protein>
    <submittedName>
        <fullName evidence="2">Uncharacterized protein</fullName>
    </submittedName>
</protein>
<keyword evidence="3" id="KW-1185">Reference proteome</keyword>
<proteinExistence type="predicted"/>
<comment type="caution">
    <text evidence="2">The sequence shown here is derived from an EMBL/GenBank/DDBJ whole genome shotgun (WGS) entry which is preliminary data.</text>
</comment>
<keyword evidence="1" id="KW-0472">Membrane</keyword>
<sequence>MFKNFLLIIFVWIASWLFYEFIRHELKEPAPDYTYIDFSSLLAKDIEANGVKFKISKEFHSTYIVNSSSFTLHISPSEHLPFKKLGTGSSNSLRILVKAVNDEERMRSVYTLAKATDEKKESENRPYFVGYSGDFKMFNSDHSSPFTYYLKEDSNGYPIVITDPGDWSHGYRVYRRLNSNIEIDYVFTKAIDLSSWDLLDNYILQILDSLQQPYNKKIMAGTREQRASHI</sequence>
<reference evidence="2 3" key="1">
    <citation type="submission" date="2022-11" db="EMBL/GenBank/DDBJ databases">
        <title>Viruses from the air-sea interface of a natural surface slick.</title>
        <authorList>
            <person name="Rahlff J."/>
            <person name="Holmfeldt K."/>
        </authorList>
    </citation>
    <scope>NUCLEOTIDE SEQUENCE [LARGE SCALE GENOMIC DNA]</scope>
    <source>
        <strain evidence="2 3">SMS4</strain>
    </source>
</reference>
<name>A0ABT9I5E4_9GAMM</name>
<keyword evidence="1" id="KW-0812">Transmembrane</keyword>